<evidence type="ECO:0000256" key="3">
    <source>
        <dbReference type="ARBA" id="ARBA00032824"/>
    </source>
</evidence>
<dbReference type="GO" id="GO:0042744">
    <property type="term" value="P:hydrogen peroxide catabolic process"/>
    <property type="evidence" value="ECO:0007669"/>
    <property type="project" value="TreeGrafter"/>
</dbReference>
<dbReference type="InterPro" id="IPR013766">
    <property type="entry name" value="Thioredoxin_domain"/>
</dbReference>
<dbReference type="InterPro" id="IPR000866">
    <property type="entry name" value="AhpC/TSA"/>
</dbReference>
<dbReference type="GO" id="GO:0008379">
    <property type="term" value="F:thioredoxin peroxidase activity"/>
    <property type="evidence" value="ECO:0007669"/>
    <property type="project" value="TreeGrafter"/>
</dbReference>
<dbReference type="Pfam" id="PF00578">
    <property type="entry name" value="AhpC-TSA"/>
    <property type="match status" value="1"/>
</dbReference>
<dbReference type="InterPro" id="IPR036249">
    <property type="entry name" value="Thioredoxin-like_sf"/>
</dbReference>
<proteinExistence type="inferred from homology"/>
<sequence>MFEAMNDIAPLPRPLRLGDPAPNFTARTTRGDVSLDQYRGRWLVFFSHPADFTPVCTSEFIALAHAAPAFEAIDCALLGLSVDSLYSHVAWMRAIRELAGIEVPFPVVEDPSMAVGHAYGMLDADATDSAAVRATFFIDPEGVVRAINWYPMNVGRSIEEMLRTVQALQRATKGDALTPAGWHPGDDVLLPPALPVDGEADWFHRLRPDA</sequence>
<dbReference type="GO" id="GO:0033554">
    <property type="term" value="P:cellular response to stress"/>
    <property type="evidence" value="ECO:0007669"/>
    <property type="project" value="TreeGrafter"/>
</dbReference>
<dbReference type="NCBIfam" id="NF009668">
    <property type="entry name" value="PRK13189.1"/>
    <property type="match status" value="1"/>
</dbReference>
<dbReference type="GO" id="GO:0006979">
    <property type="term" value="P:response to oxidative stress"/>
    <property type="evidence" value="ECO:0007669"/>
    <property type="project" value="TreeGrafter"/>
</dbReference>
<dbReference type="GO" id="GO:0045454">
    <property type="term" value="P:cell redox homeostasis"/>
    <property type="evidence" value="ECO:0007669"/>
    <property type="project" value="TreeGrafter"/>
</dbReference>
<evidence type="ECO:0000256" key="5">
    <source>
        <dbReference type="PIRSR" id="PIRSR000239-1"/>
    </source>
</evidence>
<dbReference type="GO" id="GO:0005829">
    <property type="term" value="C:cytosol"/>
    <property type="evidence" value="ECO:0007669"/>
    <property type="project" value="TreeGrafter"/>
</dbReference>
<comment type="caution">
    <text evidence="7">The sequence shown here is derived from an EMBL/GenBank/DDBJ whole genome shotgun (WGS) entry which is preliminary data.</text>
</comment>
<keyword evidence="8" id="KW-1185">Reference proteome</keyword>
<evidence type="ECO:0000259" key="6">
    <source>
        <dbReference type="PROSITE" id="PS51352"/>
    </source>
</evidence>
<keyword evidence="2" id="KW-0560">Oxidoreductase</keyword>
<dbReference type="PANTHER" id="PTHR10681:SF128">
    <property type="entry name" value="THIOREDOXIN-DEPENDENT PEROXIDE REDUCTASE, MITOCHONDRIAL"/>
    <property type="match status" value="1"/>
</dbReference>
<dbReference type="PIRSF" id="PIRSF000239">
    <property type="entry name" value="AHPC"/>
    <property type="match status" value="1"/>
</dbReference>
<comment type="similarity">
    <text evidence="1">Belongs to the peroxiredoxin family. AhpC/Prx1 subfamily.</text>
</comment>
<evidence type="ECO:0000313" key="8">
    <source>
        <dbReference type="Proteomes" id="UP000218151"/>
    </source>
</evidence>
<reference evidence="8" key="1">
    <citation type="submission" date="2017-09" db="EMBL/GenBank/DDBJ databases">
        <authorList>
            <person name="Feng G."/>
            <person name="Zhu H."/>
        </authorList>
    </citation>
    <scope>NUCLEOTIDE SEQUENCE [LARGE SCALE GENOMIC DNA]</scope>
    <source>
        <strain evidence="8">1PNM-20</strain>
    </source>
</reference>
<feature type="domain" description="Thioredoxin" evidence="6">
    <location>
        <begin position="15"/>
        <end position="170"/>
    </location>
</feature>
<evidence type="ECO:0000256" key="2">
    <source>
        <dbReference type="ARBA" id="ARBA00023002"/>
    </source>
</evidence>
<dbReference type="Pfam" id="PF10417">
    <property type="entry name" value="1-cysPrx_C"/>
    <property type="match status" value="1"/>
</dbReference>
<dbReference type="Gene3D" id="3.40.30.10">
    <property type="entry name" value="Glutaredoxin"/>
    <property type="match status" value="1"/>
</dbReference>
<dbReference type="InterPro" id="IPR050217">
    <property type="entry name" value="Peroxiredoxin"/>
</dbReference>
<gene>
    <name evidence="7" type="ORF">CKY28_06340</name>
</gene>
<organism evidence="7 8">
    <name type="scientific">Sphingomonas lenta</name>
    <dbReference type="NCBI Taxonomy" id="1141887"/>
    <lineage>
        <taxon>Bacteria</taxon>
        <taxon>Pseudomonadati</taxon>
        <taxon>Pseudomonadota</taxon>
        <taxon>Alphaproteobacteria</taxon>
        <taxon>Sphingomonadales</taxon>
        <taxon>Sphingomonadaceae</taxon>
        <taxon>Sphingomonas</taxon>
    </lineage>
</organism>
<name>A0A2A2SIA4_9SPHN</name>
<accession>A0A2A2SIA4</accession>
<dbReference type="AlphaFoldDB" id="A0A2A2SIA4"/>
<feature type="active site" description="Cysteine sulfenic acid (-SOH) intermediate; for peroxidase activity" evidence="5">
    <location>
        <position position="56"/>
    </location>
</feature>
<dbReference type="OrthoDB" id="9812811at2"/>
<dbReference type="InterPro" id="IPR019479">
    <property type="entry name" value="Peroxiredoxin_C"/>
</dbReference>
<dbReference type="InterPro" id="IPR024706">
    <property type="entry name" value="Peroxiredoxin_AhpC-typ"/>
</dbReference>
<dbReference type="EMBL" id="NSLI01000002">
    <property type="protein sequence ID" value="PAX08959.1"/>
    <property type="molecule type" value="Genomic_DNA"/>
</dbReference>
<dbReference type="PROSITE" id="PS51352">
    <property type="entry name" value="THIOREDOXIN_2"/>
    <property type="match status" value="1"/>
</dbReference>
<dbReference type="Proteomes" id="UP000218151">
    <property type="component" value="Unassembled WGS sequence"/>
</dbReference>
<evidence type="ECO:0000313" key="7">
    <source>
        <dbReference type="EMBL" id="PAX08959.1"/>
    </source>
</evidence>
<protein>
    <recommendedName>
        <fullName evidence="3">Thioredoxin peroxidase</fullName>
    </recommendedName>
</protein>
<evidence type="ECO:0000256" key="4">
    <source>
        <dbReference type="ARBA" id="ARBA00037420"/>
    </source>
</evidence>
<dbReference type="PANTHER" id="PTHR10681">
    <property type="entry name" value="THIOREDOXIN PEROXIDASE"/>
    <property type="match status" value="1"/>
</dbReference>
<dbReference type="SUPFAM" id="SSF52833">
    <property type="entry name" value="Thioredoxin-like"/>
    <property type="match status" value="1"/>
</dbReference>
<comment type="function">
    <text evidence="4">Thiol-specific peroxidase that catalyzes the reduction of hydrogen peroxide and organic hydroperoxides to water and alcohols, respectively. Plays a role in cell protection against oxidative stress by detoxifying peroxides.</text>
</comment>
<evidence type="ECO:0000256" key="1">
    <source>
        <dbReference type="ARBA" id="ARBA00009796"/>
    </source>
</evidence>